<evidence type="ECO:0000256" key="1">
    <source>
        <dbReference type="ARBA" id="ARBA00022679"/>
    </source>
</evidence>
<dbReference type="PANTHER" id="PTHR48207:SF3">
    <property type="entry name" value="SUCCINATE--HYDROXYMETHYLGLUTARATE COA-TRANSFERASE"/>
    <property type="match status" value="1"/>
</dbReference>
<name>A0ABP7KEL2_9MICO</name>
<dbReference type="Gene3D" id="3.30.1540.10">
    <property type="entry name" value="formyl-coa transferase, domain 3"/>
    <property type="match status" value="1"/>
</dbReference>
<dbReference type="SUPFAM" id="SSF89796">
    <property type="entry name" value="CoA-transferase family III (CaiB/BaiF)"/>
    <property type="match status" value="1"/>
</dbReference>
<sequence length="436" mass="46432">MSESHTHEFDQPRSGPLSGVVIVDFTRVLAGPYCTMLLGDMGATIIKVESPAGDDTRSWMPPVVDDEATYFLSVNRNKHSVVLDLADPADQATAAELISHADVVVENFKAGGMARFGLDYDTVSADHAGLIYASITGFGTGLGAKYAGYDLSVQAISGMMSLTGGAETEPYRVGVALFDVMTGMHTAIGILGALHHRDETGAGQQIELNLLTSALSSLVNQSAAYAMAGVVPTRMGNQHPSLYPYEPFPAADGDIIVAVGNDAQFRRLCTLVEVPELADDVRFQTVLGRNTHRDDLRILLRRRLITESVQHWFDELTALGVPCAPINTLGQGIDFADQIGLEPIVVAGTDERAIRTIRHPVSYSRTPASYEVAPPLLGSAHGLVMDWLNARRPAAPETAGTETTSTEATSTEATSTEATSTEATSTETANVEGDAQ</sequence>
<dbReference type="EMBL" id="BAABCN010000003">
    <property type="protein sequence ID" value="GAA3875070.1"/>
    <property type="molecule type" value="Genomic_DNA"/>
</dbReference>
<evidence type="ECO:0000313" key="4">
    <source>
        <dbReference type="Proteomes" id="UP001501803"/>
    </source>
</evidence>
<gene>
    <name evidence="3" type="ORF">GCM10022381_17210</name>
</gene>
<comment type="caution">
    <text evidence="3">The sequence shown here is derived from an EMBL/GenBank/DDBJ whole genome shotgun (WGS) entry which is preliminary data.</text>
</comment>
<dbReference type="Gene3D" id="3.40.50.10540">
    <property type="entry name" value="Crotonobetainyl-coa:carnitine coa-transferase, domain 1"/>
    <property type="match status" value="1"/>
</dbReference>
<protein>
    <submittedName>
        <fullName evidence="3">CaiB/BaiF CoA-transferase family protein</fullName>
    </submittedName>
</protein>
<feature type="region of interest" description="Disordered" evidence="2">
    <location>
        <begin position="394"/>
        <end position="436"/>
    </location>
</feature>
<evidence type="ECO:0000256" key="2">
    <source>
        <dbReference type="SAM" id="MobiDB-lite"/>
    </source>
</evidence>
<keyword evidence="4" id="KW-1185">Reference proteome</keyword>
<dbReference type="InterPro" id="IPR044855">
    <property type="entry name" value="CoA-Trfase_III_dom3_sf"/>
</dbReference>
<reference evidence="4" key="1">
    <citation type="journal article" date="2019" name="Int. J. Syst. Evol. Microbiol.">
        <title>The Global Catalogue of Microorganisms (GCM) 10K type strain sequencing project: providing services to taxonomists for standard genome sequencing and annotation.</title>
        <authorList>
            <consortium name="The Broad Institute Genomics Platform"/>
            <consortium name="The Broad Institute Genome Sequencing Center for Infectious Disease"/>
            <person name="Wu L."/>
            <person name="Ma J."/>
        </authorList>
    </citation>
    <scope>NUCLEOTIDE SEQUENCE [LARGE SCALE GENOMIC DNA]</scope>
    <source>
        <strain evidence="4">JCM 17021</strain>
    </source>
</reference>
<evidence type="ECO:0000313" key="3">
    <source>
        <dbReference type="EMBL" id="GAA3875070.1"/>
    </source>
</evidence>
<dbReference type="InterPro" id="IPR050483">
    <property type="entry name" value="CoA-transferase_III_domain"/>
</dbReference>
<dbReference type="InterPro" id="IPR023606">
    <property type="entry name" value="CoA-Trfase_III_dom_1_sf"/>
</dbReference>
<organism evidence="3 4">
    <name type="scientific">Leifsonia kafniensis</name>
    <dbReference type="NCBI Taxonomy" id="475957"/>
    <lineage>
        <taxon>Bacteria</taxon>
        <taxon>Bacillati</taxon>
        <taxon>Actinomycetota</taxon>
        <taxon>Actinomycetes</taxon>
        <taxon>Micrococcales</taxon>
        <taxon>Microbacteriaceae</taxon>
        <taxon>Leifsonia</taxon>
    </lineage>
</organism>
<dbReference type="Pfam" id="PF02515">
    <property type="entry name" value="CoA_transf_3"/>
    <property type="match status" value="1"/>
</dbReference>
<dbReference type="InterPro" id="IPR003673">
    <property type="entry name" value="CoA-Trfase_fam_III"/>
</dbReference>
<feature type="compositionally biased region" description="Low complexity" evidence="2">
    <location>
        <begin position="395"/>
        <end position="429"/>
    </location>
</feature>
<proteinExistence type="predicted"/>
<accession>A0ABP7KEL2</accession>
<dbReference type="Proteomes" id="UP001501803">
    <property type="component" value="Unassembled WGS sequence"/>
</dbReference>
<keyword evidence="1" id="KW-0808">Transferase</keyword>
<dbReference type="PANTHER" id="PTHR48207">
    <property type="entry name" value="SUCCINATE--HYDROXYMETHYLGLUTARATE COA-TRANSFERASE"/>
    <property type="match status" value="1"/>
</dbReference>
<dbReference type="RefSeq" id="WP_345064907.1">
    <property type="nucleotide sequence ID" value="NZ_BAABCN010000003.1"/>
</dbReference>